<dbReference type="AlphaFoldDB" id="A0A7K1TI61"/>
<evidence type="ECO:0000313" key="3">
    <source>
        <dbReference type="EMBL" id="MVN78006.1"/>
    </source>
</evidence>
<dbReference type="EMBL" id="WQKZ01000004">
    <property type="protein sequence ID" value="MVN78006.1"/>
    <property type="molecule type" value="Genomic_DNA"/>
</dbReference>
<accession>A0A7K1TI61</accession>
<evidence type="ECO:0000256" key="1">
    <source>
        <dbReference type="PROSITE-ProRule" id="PRU00169"/>
    </source>
</evidence>
<name>A0A7K1TI61_9BACT</name>
<gene>
    <name evidence="3" type="ORF">GO988_16875</name>
</gene>
<evidence type="ECO:0000259" key="2">
    <source>
        <dbReference type="PROSITE" id="PS50110"/>
    </source>
</evidence>
<comment type="caution">
    <text evidence="3">The sequence shown here is derived from an EMBL/GenBank/DDBJ whole genome shotgun (WGS) entry which is preliminary data.</text>
</comment>
<dbReference type="PROSITE" id="PS50110">
    <property type="entry name" value="RESPONSE_REGULATORY"/>
    <property type="match status" value="1"/>
</dbReference>
<proteinExistence type="predicted"/>
<dbReference type="GO" id="GO:0000160">
    <property type="term" value="P:phosphorelay signal transduction system"/>
    <property type="evidence" value="ECO:0007669"/>
    <property type="project" value="InterPro"/>
</dbReference>
<dbReference type="Proteomes" id="UP000441336">
    <property type="component" value="Unassembled WGS sequence"/>
</dbReference>
<dbReference type="SUPFAM" id="SSF52172">
    <property type="entry name" value="CheY-like"/>
    <property type="match status" value="1"/>
</dbReference>
<dbReference type="Pfam" id="PF00072">
    <property type="entry name" value="Response_reg"/>
    <property type="match status" value="1"/>
</dbReference>
<dbReference type="Gene3D" id="3.40.50.2300">
    <property type="match status" value="1"/>
</dbReference>
<organism evidence="3 4">
    <name type="scientific">Hymenobacter ginkgonis</name>
    <dbReference type="NCBI Taxonomy" id="2682976"/>
    <lineage>
        <taxon>Bacteria</taxon>
        <taxon>Pseudomonadati</taxon>
        <taxon>Bacteroidota</taxon>
        <taxon>Cytophagia</taxon>
        <taxon>Cytophagales</taxon>
        <taxon>Hymenobacteraceae</taxon>
        <taxon>Hymenobacter</taxon>
    </lineage>
</organism>
<protein>
    <submittedName>
        <fullName evidence="3">Response regulator</fullName>
    </submittedName>
</protein>
<dbReference type="InterPro" id="IPR001789">
    <property type="entry name" value="Sig_transdc_resp-reg_receiver"/>
</dbReference>
<evidence type="ECO:0000313" key="4">
    <source>
        <dbReference type="Proteomes" id="UP000441336"/>
    </source>
</evidence>
<dbReference type="PANTHER" id="PTHR44520">
    <property type="entry name" value="RESPONSE REGULATOR RCP1-RELATED"/>
    <property type="match status" value="1"/>
</dbReference>
<dbReference type="SMART" id="SM00448">
    <property type="entry name" value="REC"/>
    <property type="match status" value="1"/>
</dbReference>
<dbReference type="InterPro" id="IPR011006">
    <property type="entry name" value="CheY-like_superfamily"/>
</dbReference>
<feature type="domain" description="Response regulatory" evidence="2">
    <location>
        <begin position="2"/>
        <end position="127"/>
    </location>
</feature>
<reference evidence="3 4" key="1">
    <citation type="submission" date="2019-12" db="EMBL/GenBank/DDBJ databases">
        <title>Hymenobacter sp. HMF4947 Genome sequencing and assembly.</title>
        <authorList>
            <person name="Kang H."/>
            <person name="Cha I."/>
            <person name="Kim H."/>
            <person name="Joh K."/>
        </authorList>
    </citation>
    <scope>NUCLEOTIDE SEQUENCE [LARGE SCALE GENOMIC DNA]</scope>
    <source>
        <strain evidence="3 4">HMF4947</strain>
    </source>
</reference>
<feature type="modified residue" description="4-aspartylphosphate" evidence="1">
    <location>
        <position position="57"/>
    </location>
</feature>
<dbReference type="PANTHER" id="PTHR44520:SF2">
    <property type="entry name" value="RESPONSE REGULATOR RCP1"/>
    <property type="match status" value="1"/>
</dbReference>
<keyword evidence="4" id="KW-1185">Reference proteome</keyword>
<sequence>MQTILIDDDPTGVFLVKRLFQRAGLPDCLTTFLLPAEALAFLQQAPTEALPEVILLDLNMPLLSGWDVLEALKPQQEELKQRCSIYILTSSLAPADVARAKDNPLVVALLHKPLDYQKIQDIQARLRQ</sequence>
<keyword evidence="1" id="KW-0597">Phosphoprotein</keyword>
<dbReference type="InterPro" id="IPR052893">
    <property type="entry name" value="TCS_response_regulator"/>
</dbReference>
<dbReference type="RefSeq" id="WP_157567692.1">
    <property type="nucleotide sequence ID" value="NZ_WQKZ01000004.1"/>
</dbReference>